<protein>
    <recommendedName>
        <fullName evidence="5">DUF917 domain-containing protein</fullName>
    </recommendedName>
</protein>
<dbReference type="Proteomes" id="UP000603865">
    <property type="component" value="Unassembled WGS sequence"/>
</dbReference>
<dbReference type="SUPFAM" id="SSF160991">
    <property type="entry name" value="CV3147-like"/>
    <property type="match status" value="1"/>
</dbReference>
<feature type="domain" description="S-Me-THD N-terminal" evidence="1">
    <location>
        <begin position="8"/>
        <end position="142"/>
    </location>
</feature>
<dbReference type="EMBL" id="BMQL01000036">
    <property type="protein sequence ID" value="GGR25731.1"/>
    <property type="molecule type" value="Genomic_DNA"/>
</dbReference>
<dbReference type="InterPro" id="IPR010318">
    <property type="entry name" value="S-Me-THD_N"/>
</dbReference>
<dbReference type="Pfam" id="PF06032">
    <property type="entry name" value="S-Me-THD_N"/>
    <property type="match status" value="1"/>
</dbReference>
<proteinExistence type="predicted"/>
<comment type="caution">
    <text evidence="3">The sequence shown here is derived from an EMBL/GenBank/DDBJ whole genome shotgun (WGS) entry which is preliminary data.</text>
</comment>
<dbReference type="PROSITE" id="PS51257">
    <property type="entry name" value="PROKAR_LIPOPROTEIN"/>
    <property type="match status" value="1"/>
</dbReference>
<reference evidence="3" key="1">
    <citation type="journal article" date="2014" name="Int. J. Syst. Evol. Microbiol.">
        <title>Complete genome sequence of Corynebacterium casei LMG S-19264T (=DSM 44701T), isolated from a smear-ripened cheese.</title>
        <authorList>
            <consortium name="US DOE Joint Genome Institute (JGI-PGF)"/>
            <person name="Walter F."/>
            <person name="Albersmeier A."/>
            <person name="Kalinowski J."/>
            <person name="Ruckert C."/>
        </authorList>
    </citation>
    <scope>NUCLEOTIDE SEQUENCE</scope>
    <source>
        <strain evidence="3">JCM 31311</strain>
    </source>
</reference>
<evidence type="ECO:0000313" key="3">
    <source>
        <dbReference type="EMBL" id="GGR25731.1"/>
    </source>
</evidence>
<dbReference type="InterPro" id="IPR024071">
    <property type="entry name" value="S-Me-THD_C_sf"/>
</dbReference>
<accession>A0A918FAV0</accession>
<name>A0A918FAV0_9DEIO</name>
<evidence type="ECO:0008006" key="5">
    <source>
        <dbReference type="Google" id="ProtNLM"/>
    </source>
</evidence>
<evidence type="ECO:0000313" key="4">
    <source>
        <dbReference type="Proteomes" id="UP000603865"/>
    </source>
</evidence>
<dbReference type="Gene3D" id="3.40.1610.10">
    <property type="entry name" value="CV3147-like domain"/>
    <property type="match status" value="1"/>
</dbReference>
<organism evidence="3 4">
    <name type="scientific">Deinococcus ruber</name>
    <dbReference type="NCBI Taxonomy" id="1848197"/>
    <lineage>
        <taxon>Bacteria</taxon>
        <taxon>Thermotogati</taxon>
        <taxon>Deinococcota</taxon>
        <taxon>Deinococci</taxon>
        <taxon>Deinococcales</taxon>
        <taxon>Deinococcaceae</taxon>
        <taxon>Deinococcus</taxon>
    </lineage>
</organism>
<dbReference type="InterPro" id="IPR027479">
    <property type="entry name" value="S-Me-THD_N_sf"/>
</dbReference>
<dbReference type="Gene3D" id="2.40.390.10">
    <property type="entry name" value="CV3147-like"/>
    <property type="match status" value="1"/>
</dbReference>
<keyword evidence="4" id="KW-1185">Reference proteome</keyword>
<gene>
    <name evidence="3" type="ORF">GCM10008957_41720</name>
</gene>
<evidence type="ECO:0000259" key="2">
    <source>
        <dbReference type="Pfam" id="PF20906"/>
    </source>
</evidence>
<dbReference type="InterPro" id="IPR048350">
    <property type="entry name" value="S-Me-THD-like_C"/>
</dbReference>
<dbReference type="RefSeq" id="WP_189092438.1">
    <property type="nucleotide sequence ID" value="NZ_BMQL01000036.1"/>
</dbReference>
<feature type="domain" description="S-Me-THD-like C-terminal" evidence="2">
    <location>
        <begin position="178"/>
        <end position="330"/>
    </location>
</feature>
<reference evidence="3" key="2">
    <citation type="submission" date="2020-09" db="EMBL/GenBank/DDBJ databases">
        <authorList>
            <person name="Sun Q."/>
            <person name="Ohkuma M."/>
        </authorList>
    </citation>
    <scope>NUCLEOTIDE SEQUENCE</scope>
    <source>
        <strain evidence="3">JCM 31311</strain>
    </source>
</reference>
<dbReference type="AlphaFoldDB" id="A0A918FAV0"/>
<sequence>MKRLTIEDAENACLGGGVFACGGGGWYEHGLQNGRLAVTLGRPVMVGIDDVPQDGLIITISATGAPASDDFEMWPRDYIRAFELVRDAAQEQTGLRVVGLMNAQNGYSSSVNCWMPAASSGLPVIDAAGDVRAHPTIKLGAMGYAGLPEFQTMQAAVGGKRDQHMDLELLVKGNLFRTSNIMRAASVQAGGFIASARLPLPVSVVKQRAAHGSISAAIRLGEAMRAAQPQGGDAVLAAIVQATGGTWLGRGRVRSMTLRTEGGFDHGAYSIDTPEGEIDLRLMNEFMTAERGGERLATFPDTISVCDAASGLPLKSANITEGREVAVLHVHRNLLPLGAGVLDYAAYPELEQIMGLDFLSYLPEITRPAPQE</sequence>
<evidence type="ECO:0000259" key="1">
    <source>
        <dbReference type="Pfam" id="PF06032"/>
    </source>
</evidence>
<dbReference type="Pfam" id="PF20906">
    <property type="entry name" value="S-Me-THD_C"/>
    <property type="match status" value="1"/>
</dbReference>